<accession>A0ACB9ITG9</accession>
<dbReference type="EMBL" id="CM042024">
    <property type="protein sequence ID" value="KAI3810791.1"/>
    <property type="molecule type" value="Genomic_DNA"/>
</dbReference>
<protein>
    <submittedName>
        <fullName evidence="1">Uncharacterized protein</fullName>
    </submittedName>
</protein>
<name>A0ACB9ITG9_9ASTR</name>
<proteinExistence type="predicted"/>
<dbReference type="Proteomes" id="UP001056120">
    <property type="component" value="Linkage Group LG07"/>
</dbReference>
<evidence type="ECO:0000313" key="2">
    <source>
        <dbReference type="Proteomes" id="UP001056120"/>
    </source>
</evidence>
<comment type="caution">
    <text evidence="1">The sequence shown here is derived from an EMBL/GenBank/DDBJ whole genome shotgun (WGS) entry which is preliminary data.</text>
</comment>
<reference evidence="1 2" key="2">
    <citation type="journal article" date="2022" name="Mol. Ecol. Resour.">
        <title>The genomes of chicory, endive, great burdock and yacon provide insights into Asteraceae paleo-polyploidization history and plant inulin production.</title>
        <authorList>
            <person name="Fan W."/>
            <person name="Wang S."/>
            <person name="Wang H."/>
            <person name="Wang A."/>
            <person name="Jiang F."/>
            <person name="Liu H."/>
            <person name="Zhao H."/>
            <person name="Xu D."/>
            <person name="Zhang Y."/>
        </authorList>
    </citation>
    <scope>NUCLEOTIDE SEQUENCE [LARGE SCALE GENOMIC DNA]</scope>
    <source>
        <strain evidence="2">cv. Yunnan</strain>
        <tissue evidence="1">Leaves</tissue>
    </source>
</reference>
<organism evidence="1 2">
    <name type="scientific">Smallanthus sonchifolius</name>
    <dbReference type="NCBI Taxonomy" id="185202"/>
    <lineage>
        <taxon>Eukaryota</taxon>
        <taxon>Viridiplantae</taxon>
        <taxon>Streptophyta</taxon>
        <taxon>Embryophyta</taxon>
        <taxon>Tracheophyta</taxon>
        <taxon>Spermatophyta</taxon>
        <taxon>Magnoliopsida</taxon>
        <taxon>eudicotyledons</taxon>
        <taxon>Gunneridae</taxon>
        <taxon>Pentapetalae</taxon>
        <taxon>asterids</taxon>
        <taxon>campanulids</taxon>
        <taxon>Asterales</taxon>
        <taxon>Asteraceae</taxon>
        <taxon>Asteroideae</taxon>
        <taxon>Heliantheae alliance</taxon>
        <taxon>Millerieae</taxon>
        <taxon>Smallanthus</taxon>
    </lineage>
</organism>
<evidence type="ECO:0000313" key="1">
    <source>
        <dbReference type="EMBL" id="KAI3810791.1"/>
    </source>
</evidence>
<gene>
    <name evidence="1" type="ORF">L1987_20413</name>
</gene>
<keyword evidence="2" id="KW-1185">Reference proteome</keyword>
<reference evidence="2" key="1">
    <citation type="journal article" date="2022" name="Mol. Ecol. Resour.">
        <title>The genomes of chicory, endive, great burdock and yacon provide insights into Asteraceae palaeo-polyploidization history and plant inulin production.</title>
        <authorList>
            <person name="Fan W."/>
            <person name="Wang S."/>
            <person name="Wang H."/>
            <person name="Wang A."/>
            <person name="Jiang F."/>
            <person name="Liu H."/>
            <person name="Zhao H."/>
            <person name="Xu D."/>
            <person name="Zhang Y."/>
        </authorList>
    </citation>
    <scope>NUCLEOTIDE SEQUENCE [LARGE SCALE GENOMIC DNA]</scope>
    <source>
        <strain evidence="2">cv. Yunnan</strain>
    </source>
</reference>
<sequence>MLILTLTLRNHFHLRFHTQKLRFIGLSCEISLPYLIPPSSSSSDYLKISRIQASKLVVSIKGYMDLLFFKRHNVCVVLNTTDPKNADFIHVLDFLSNSNISFAISHNLPVLDNVEHIRATVHNQEVLLSEATIREVLHFNDNHEAPPDIEGDQQIEQNVEQPILEAPFMDQLLENREPVIEEQPAENIEAEVHDEVESSETLDEGIYGTKYDQSDYELEKDEQTVHPASSSKRPDDSKSDYELEEPLAKKIKTGLESLTSSSESLFDIPEHLTPTHSPTHIPPPSPQPSPQHTPVPTPPASPTPDLPPSVPRVKTLSLEVKRLQETVTKQDEVIENLNTELRECKEEVKDLKLEGETTSAGGPSSPAFVTNTQSALTIFTGQVAKTKDAMEVKIEETGYDLPSVSERRANRERGKEIESSVDVVILDEEEVGYDHELDELLKQVDDFGTIEDYPEIVTLKEEQGDKLKYFIEEGNEFDAPTYNDLEDQDVSDLYTPSVQASDPKRSWFKEMQAQEPPKHYEWFAEYEELKRPPVRWKYDKEHSLFIVRRYKGGVEHFKSPHDFSSNPKYDLRALAKLPLQNPRNVGIAKDFETFLRNQTFNDFRSMTTAKPRRVILKTRIHPRTQRPWEADKHRNYACVIDLLSDFRLKSGPTGTSMFDTFEKTWNTFMNIFICTIGSDAPGHGNLSKKGAKKTLEKTTTEPTKETKTESSFNGKKRNGRNFAIISPATPLAQVAPTTFNPNKKPYVATLPLCNTYQLHHTTNMTCRLCTTCGRSGHMANIFRVVPRVNQVYQPVVPTPTAITQGRACYECGDLNHFRNRCPRLVIVN</sequence>